<reference evidence="2" key="1">
    <citation type="journal article" date="2013" name="Genetics">
        <title>The draft genome and transcriptome of Panagrellus redivivus are shaped by the harsh demands of a free-living lifestyle.</title>
        <authorList>
            <person name="Srinivasan J."/>
            <person name="Dillman A.R."/>
            <person name="Macchietto M.G."/>
            <person name="Heikkinen L."/>
            <person name="Lakso M."/>
            <person name="Fracchia K.M."/>
            <person name="Antoshechkin I."/>
            <person name="Mortazavi A."/>
            <person name="Wong G."/>
            <person name="Sternberg P.W."/>
        </authorList>
    </citation>
    <scope>NUCLEOTIDE SEQUENCE [LARGE SCALE GENOMIC DNA]</scope>
    <source>
        <strain evidence="2">MT8872</strain>
    </source>
</reference>
<evidence type="ECO:0000256" key="1">
    <source>
        <dbReference type="SAM" id="MobiDB-lite"/>
    </source>
</evidence>
<dbReference type="Proteomes" id="UP000492821">
    <property type="component" value="Unassembled WGS sequence"/>
</dbReference>
<dbReference type="WBParaSite" id="Pan_g17870.t1">
    <property type="protein sequence ID" value="Pan_g17870.t1"/>
    <property type="gene ID" value="Pan_g17870"/>
</dbReference>
<protein>
    <submittedName>
        <fullName evidence="3">DRY_EERY domain-containing protein</fullName>
    </submittedName>
</protein>
<feature type="compositionally biased region" description="Acidic residues" evidence="1">
    <location>
        <begin position="199"/>
        <end position="211"/>
    </location>
</feature>
<reference evidence="3" key="2">
    <citation type="submission" date="2020-10" db="UniProtKB">
        <authorList>
            <consortium name="WormBaseParasite"/>
        </authorList>
    </citation>
    <scope>IDENTIFICATION</scope>
</reference>
<evidence type="ECO:0000313" key="3">
    <source>
        <dbReference type="WBParaSite" id="Pan_g17870.t1"/>
    </source>
</evidence>
<feature type="compositionally biased region" description="Acidic residues" evidence="1">
    <location>
        <begin position="175"/>
        <end position="187"/>
    </location>
</feature>
<proteinExistence type="predicted"/>
<dbReference type="AlphaFoldDB" id="A0A7E4V8I0"/>
<feature type="region of interest" description="Disordered" evidence="1">
    <location>
        <begin position="175"/>
        <end position="249"/>
    </location>
</feature>
<keyword evidence="2" id="KW-1185">Reference proteome</keyword>
<feature type="compositionally biased region" description="Acidic residues" evidence="1">
    <location>
        <begin position="120"/>
        <end position="131"/>
    </location>
</feature>
<accession>A0A7E4V8I0</accession>
<feature type="region of interest" description="Disordered" evidence="1">
    <location>
        <begin position="107"/>
        <end position="133"/>
    </location>
</feature>
<name>A0A7E4V8I0_PANRE</name>
<sequence>MSANLDLGAFEVAKRRYAYNLEQIADKYSKMEGSLTEWDLETDQIFLTPEGANVPTDQVKREIKATLFNATDFGFAALSTPCDDEEMSDSRRRRVLQHNERFARRLLKDQKRRSMPSEMSSEESEDGEEDGAFFRVSDADATLDREYEDDFVVDEHAGPQQSAVVLNDLFSPDELEEFYEADETETDDLSKTLPARFSDDDDPAPEADPTTEADKKECDAVSEDRPIASRLRRRATTVSYSDVKRRKTK</sequence>
<organism evidence="2 3">
    <name type="scientific">Panagrellus redivivus</name>
    <name type="common">Microworm</name>
    <dbReference type="NCBI Taxonomy" id="6233"/>
    <lineage>
        <taxon>Eukaryota</taxon>
        <taxon>Metazoa</taxon>
        <taxon>Ecdysozoa</taxon>
        <taxon>Nematoda</taxon>
        <taxon>Chromadorea</taxon>
        <taxon>Rhabditida</taxon>
        <taxon>Tylenchina</taxon>
        <taxon>Panagrolaimomorpha</taxon>
        <taxon>Panagrolaimoidea</taxon>
        <taxon>Panagrolaimidae</taxon>
        <taxon>Panagrellus</taxon>
    </lineage>
</organism>
<evidence type="ECO:0000313" key="2">
    <source>
        <dbReference type="Proteomes" id="UP000492821"/>
    </source>
</evidence>
<feature type="compositionally biased region" description="Basic and acidic residues" evidence="1">
    <location>
        <begin position="212"/>
        <end position="227"/>
    </location>
</feature>